<evidence type="ECO:0000256" key="2">
    <source>
        <dbReference type="ARBA" id="ARBA00022771"/>
    </source>
</evidence>
<dbReference type="OMA" id="RYPFREM"/>
<keyword evidence="3" id="KW-0862">Zinc</keyword>
<protein>
    <recommendedName>
        <fullName evidence="5">MYND-type domain-containing protein</fullName>
    </recommendedName>
</protein>
<name>G0TUW1_TRYVY</name>
<dbReference type="PROSITE" id="PS50865">
    <property type="entry name" value="ZF_MYND_2"/>
    <property type="match status" value="1"/>
</dbReference>
<evidence type="ECO:0000256" key="3">
    <source>
        <dbReference type="ARBA" id="ARBA00022833"/>
    </source>
</evidence>
<keyword evidence="1" id="KW-0479">Metal-binding</keyword>
<dbReference type="InterPro" id="IPR002893">
    <property type="entry name" value="Znf_MYND"/>
</dbReference>
<dbReference type="VEuPathDB" id="TriTrypDB:TvY486_0404150"/>
<proteinExistence type="predicted"/>
<feature type="domain" description="MYND-type" evidence="5">
    <location>
        <begin position="409"/>
        <end position="447"/>
    </location>
</feature>
<dbReference type="GO" id="GO:0008270">
    <property type="term" value="F:zinc ion binding"/>
    <property type="evidence" value="ECO:0007669"/>
    <property type="project" value="UniProtKB-KW"/>
</dbReference>
<sequence>MDNGPHELTEVCEDTINHATVLRYPFQAIDLGWLVEYIDTCLSREERRAAALRILNDFMAFAVLHDDPFLEEATIQLSETMSSKFTDSWPKCARGTTASYDVARCVFELIRSASKCQKMSLGERNEFINNCEKHLKRIENALDSASNIAGKKKACEVLAAALSQVHELRRTPDSCDALGGLLAQLKALFFCYSPCISVYSMFCKANANGTSSYVCSESCPCFAKLKSMYTLFIRDVEKMKVIDCLLMMAVKEEDKFVSRLAEDLFTRFDCRSPFLEKPVRRIQNGALFAARVALFDAYRHVKSMLTDCRASSSSLTPLMENVVLALYIIRREMKDIKGLNEQVAPVEHALATADTAFLRLGSEKAEQHLRTLNGYIVTIFTFLSAPEFHLAVHSRDNRADVAGGKMCGNPKCANDAKNVATCGGCHATSYCGIPCRDEHWEEHKSFCAEMRSRMATPAEIKMADAPIRVLKPVGFK</sequence>
<dbReference type="Pfam" id="PF01753">
    <property type="entry name" value="zf-MYND"/>
    <property type="match status" value="1"/>
</dbReference>
<gene>
    <name evidence="6" type="ORF">TVY486_0404150</name>
</gene>
<keyword evidence="2 4" id="KW-0863">Zinc-finger</keyword>
<evidence type="ECO:0000256" key="1">
    <source>
        <dbReference type="ARBA" id="ARBA00022723"/>
    </source>
</evidence>
<evidence type="ECO:0000256" key="4">
    <source>
        <dbReference type="PROSITE-ProRule" id="PRU00134"/>
    </source>
</evidence>
<evidence type="ECO:0000259" key="5">
    <source>
        <dbReference type="PROSITE" id="PS50865"/>
    </source>
</evidence>
<dbReference type="AlphaFoldDB" id="G0TUW1"/>
<dbReference type="Gene3D" id="6.10.140.2220">
    <property type="match status" value="1"/>
</dbReference>
<evidence type="ECO:0000313" key="6">
    <source>
        <dbReference type="EMBL" id="CCC47748.1"/>
    </source>
</evidence>
<dbReference type="EMBL" id="HE573020">
    <property type="protein sequence ID" value="CCC47748.1"/>
    <property type="molecule type" value="Genomic_DNA"/>
</dbReference>
<accession>G0TUW1</accession>
<reference evidence="6" key="1">
    <citation type="journal article" date="2012" name="Proc. Natl. Acad. Sci. U.S.A.">
        <title>Antigenic diversity is generated by distinct evolutionary mechanisms in African trypanosome species.</title>
        <authorList>
            <person name="Jackson A.P."/>
            <person name="Berry A."/>
            <person name="Aslett M."/>
            <person name="Allison H.C."/>
            <person name="Burton P."/>
            <person name="Vavrova-Anderson J."/>
            <person name="Brown R."/>
            <person name="Browne H."/>
            <person name="Corton N."/>
            <person name="Hauser H."/>
            <person name="Gamble J."/>
            <person name="Gilderthorp R."/>
            <person name="Marcello L."/>
            <person name="McQuillan J."/>
            <person name="Otto T.D."/>
            <person name="Quail M.A."/>
            <person name="Sanders M.J."/>
            <person name="van Tonder A."/>
            <person name="Ginger M.L."/>
            <person name="Field M.C."/>
            <person name="Barry J.D."/>
            <person name="Hertz-Fowler C."/>
            <person name="Berriman M."/>
        </authorList>
    </citation>
    <scope>NUCLEOTIDE SEQUENCE</scope>
    <source>
        <strain evidence="6">Y486</strain>
    </source>
</reference>
<dbReference type="SUPFAM" id="SSF144232">
    <property type="entry name" value="HIT/MYND zinc finger-like"/>
    <property type="match status" value="1"/>
</dbReference>
<organism evidence="6">
    <name type="scientific">Trypanosoma vivax (strain Y486)</name>
    <dbReference type="NCBI Taxonomy" id="1055687"/>
    <lineage>
        <taxon>Eukaryota</taxon>
        <taxon>Discoba</taxon>
        <taxon>Euglenozoa</taxon>
        <taxon>Kinetoplastea</taxon>
        <taxon>Metakinetoplastina</taxon>
        <taxon>Trypanosomatida</taxon>
        <taxon>Trypanosomatidae</taxon>
        <taxon>Trypanosoma</taxon>
        <taxon>Duttonella</taxon>
    </lineage>
</organism>